<protein>
    <submittedName>
        <fullName evidence="5">FG-GAP repeat protein</fullName>
    </submittedName>
</protein>
<keyword evidence="1 4" id="KW-0732">Signal</keyword>
<dbReference type="OrthoDB" id="9782766at2"/>
<dbReference type="InterPro" id="IPR028994">
    <property type="entry name" value="Integrin_alpha_N"/>
</dbReference>
<evidence type="ECO:0000256" key="4">
    <source>
        <dbReference type="SAM" id="SignalP"/>
    </source>
</evidence>
<reference evidence="5 6" key="1">
    <citation type="submission" date="2019-03" db="EMBL/GenBank/DDBJ databases">
        <title>Genomic Encyclopedia of Type Strains, Phase IV (KMG-IV): sequencing the most valuable type-strain genomes for metagenomic binning, comparative biology and taxonomic classification.</title>
        <authorList>
            <person name="Goeker M."/>
        </authorList>
    </citation>
    <scope>NUCLEOTIDE SEQUENCE [LARGE SCALE GENOMIC DNA]</scope>
    <source>
        <strain evidence="5 6">DSM 25488</strain>
    </source>
</reference>
<evidence type="ECO:0000256" key="2">
    <source>
        <dbReference type="ARBA" id="ARBA00022737"/>
    </source>
</evidence>
<dbReference type="PANTHER" id="PTHR36220:SF1">
    <property type="entry name" value="GAMMA TUBULIN COMPLEX COMPONENT C-TERMINAL DOMAIN-CONTAINING PROTEIN"/>
    <property type="match status" value="1"/>
</dbReference>
<sequence length="472" mass="51852">MKILIVLYLAMLSLWVAAETQWISDVEPNPLTFTEFGKGLAVMEDWLVVGDPFNDDEDTNAGAIHVYKDVNGQWLHSQTLYPVAVDMNDSLANDEFGSSVDIERNHITGETWIVGATVKDDQLNLDNGAVYLYNLVDQGMGQFAFEFQKKIVGENFQINRNFGTSVAINLDYIPEVDANLWVLVIGDDTKVYEVNGTPSSTGGINVYKKTDAIGNTFWEEETVQLGMQYLDGLTGGDQIGFSVAIDGGTIVAGAPGDDDHALPGTDGGNMGAIHVFQRDNLTQTWGIAGIIFPDNRERTANFGYSVDVIKQPNNNRIIMGGAPFERVNNSPVGSVYVWFNSLQVQRLQPQVTAGNSGEFYGSTLAANGDAFLGTNQFIVGSPYSNTDQGLVYHYMINPLFDGLNELYLLKDTTVAFDNSINPWTNGRFGSKVATDGRTHVARSRANLVGNHSKVYSQEYPIFTNGFESMFQQ</sequence>
<keyword evidence="3" id="KW-0325">Glycoprotein</keyword>
<dbReference type="InterPro" id="IPR013519">
    <property type="entry name" value="Int_alpha_beta-p"/>
</dbReference>
<organism evidence="5 6">
    <name type="scientific">Marinicella litoralis</name>
    <dbReference type="NCBI Taxonomy" id="644220"/>
    <lineage>
        <taxon>Bacteria</taxon>
        <taxon>Pseudomonadati</taxon>
        <taxon>Pseudomonadota</taxon>
        <taxon>Gammaproteobacteria</taxon>
        <taxon>Lysobacterales</taxon>
        <taxon>Marinicellaceae</taxon>
        <taxon>Marinicella</taxon>
    </lineage>
</organism>
<dbReference type="Proteomes" id="UP000295724">
    <property type="component" value="Unassembled WGS sequence"/>
</dbReference>
<dbReference type="SMART" id="SM00191">
    <property type="entry name" value="Int_alpha"/>
    <property type="match status" value="3"/>
</dbReference>
<feature type="chain" id="PRO_5020511654" evidence="4">
    <location>
        <begin position="19"/>
        <end position="472"/>
    </location>
</feature>
<gene>
    <name evidence="5" type="ORF">C8D91_1250</name>
</gene>
<dbReference type="PANTHER" id="PTHR36220">
    <property type="entry name" value="UNNAMED PRODUCT"/>
    <property type="match status" value="1"/>
</dbReference>
<dbReference type="InterPro" id="IPR013517">
    <property type="entry name" value="FG-GAP"/>
</dbReference>
<dbReference type="AlphaFoldDB" id="A0A4R6XX51"/>
<dbReference type="Pfam" id="PF14312">
    <property type="entry name" value="FG-GAP_2"/>
    <property type="match status" value="2"/>
</dbReference>
<evidence type="ECO:0000313" key="6">
    <source>
        <dbReference type="Proteomes" id="UP000295724"/>
    </source>
</evidence>
<evidence type="ECO:0000313" key="5">
    <source>
        <dbReference type="EMBL" id="TDR22757.1"/>
    </source>
</evidence>
<keyword evidence="6" id="KW-1185">Reference proteome</keyword>
<evidence type="ECO:0000256" key="3">
    <source>
        <dbReference type="ARBA" id="ARBA00023180"/>
    </source>
</evidence>
<proteinExistence type="predicted"/>
<name>A0A4R6XX51_9GAMM</name>
<dbReference type="Gene3D" id="2.130.10.130">
    <property type="entry name" value="Integrin alpha, N-terminal"/>
    <property type="match status" value="2"/>
</dbReference>
<feature type="signal peptide" evidence="4">
    <location>
        <begin position="1"/>
        <end position="18"/>
    </location>
</feature>
<dbReference type="EMBL" id="SNZB01000002">
    <property type="protein sequence ID" value="TDR22757.1"/>
    <property type="molecule type" value="Genomic_DNA"/>
</dbReference>
<dbReference type="RefSeq" id="WP_099019374.1">
    <property type="nucleotide sequence ID" value="NZ_NIHB01000002.1"/>
</dbReference>
<comment type="caution">
    <text evidence="5">The sequence shown here is derived from an EMBL/GenBank/DDBJ whole genome shotgun (WGS) entry which is preliminary data.</text>
</comment>
<accession>A0A4R6XX51</accession>
<keyword evidence="2" id="KW-0677">Repeat</keyword>
<evidence type="ECO:0000256" key="1">
    <source>
        <dbReference type="ARBA" id="ARBA00022729"/>
    </source>
</evidence>